<proteinExistence type="predicted"/>
<feature type="signal peptide" evidence="1">
    <location>
        <begin position="1"/>
        <end position="24"/>
    </location>
</feature>
<gene>
    <name evidence="2" type="ORF">NCTC10899_03951</name>
</gene>
<protein>
    <submittedName>
        <fullName evidence="2">Uncharacterized protein</fullName>
    </submittedName>
</protein>
<evidence type="ECO:0000256" key="1">
    <source>
        <dbReference type="SAM" id="SignalP"/>
    </source>
</evidence>
<dbReference type="RefSeq" id="WP_017361667.1">
    <property type="nucleotide sequence ID" value="NZ_JOVT01000001.1"/>
</dbReference>
<reference evidence="2 3" key="1">
    <citation type="submission" date="2018-06" db="EMBL/GenBank/DDBJ databases">
        <authorList>
            <consortium name="Pathogen Informatics"/>
            <person name="Doyle S."/>
        </authorList>
    </citation>
    <scope>NUCLEOTIDE SEQUENCE [LARGE SCALE GENOMIC DNA]</scope>
    <source>
        <strain evidence="2 3">NCTC10899</strain>
    </source>
</reference>
<keyword evidence="1" id="KW-0732">Signal</keyword>
<name>A0A379IY98_ECTME</name>
<dbReference type="EMBL" id="UGUU01000001">
    <property type="protein sequence ID" value="SUD41091.1"/>
    <property type="molecule type" value="Genomic_DNA"/>
</dbReference>
<sequence>MTIDTILKRTVFFSLLLASLSARAELQVYSGGNVFGLAPTASPADFAMTLGEPSAELPLQGERRGLLYGNSLMLVFEGKRLREVRCWLVPRFTGDLYLGWLQEVPARAGLEGFVLDDRLRLGMPREEAEPVLSDLEGSADQNSAVAIKHGQPVWLGFGRADTHAQAEDGEPQVLVSLTVHFGAQPAR</sequence>
<feature type="chain" id="PRO_5016863093" evidence="1">
    <location>
        <begin position="25"/>
        <end position="187"/>
    </location>
</feature>
<evidence type="ECO:0000313" key="2">
    <source>
        <dbReference type="EMBL" id="SUD41091.1"/>
    </source>
</evidence>
<accession>A0A379IY98</accession>
<evidence type="ECO:0000313" key="3">
    <source>
        <dbReference type="Proteomes" id="UP000254260"/>
    </source>
</evidence>
<organism evidence="2 3">
    <name type="scientific">Ectopseudomonas mendocina</name>
    <name type="common">Pseudomonas mendocina</name>
    <dbReference type="NCBI Taxonomy" id="300"/>
    <lineage>
        <taxon>Bacteria</taxon>
        <taxon>Pseudomonadati</taxon>
        <taxon>Pseudomonadota</taxon>
        <taxon>Gammaproteobacteria</taxon>
        <taxon>Pseudomonadales</taxon>
        <taxon>Pseudomonadaceae</taxon>
        <taxon>Ectopseudomonas</taxon>
    </lineage>
</organism>
<dbReference type="GeneID" id="57607485"/>
<dbReference type="Proteomes" id="UP000254260">
    <property type="component" value="Unassembled WGS sequence"/>
</dbReference>
<dbReference type="AlphaFoldDB" id="A0A379IY98"/>